<dbReference type="OrthoDB" id="6500128at2759"/>
<dbReference type="Proteomes" id="UP000660262">
    <property type="component" value="Unassembled WGS sequence"/>
</dbReference>
<dbReference type="FunFam" id="3.40.50.300:FF:000997">
    <property type="entry name" value="Multidrug resistance-associated protein 1"/>
    <property type="match status" value="1"/>
</dbReference>
<feature type="transmembrane region" description="Helical" evidence="11">
    <location>
        <begin position="883"/>
        <end position="902"/>
    </location>
</feature>
<evidence type="ECO:0000256" key="4">
    <source>
        <dbReference type="ARBA" id="ARBA00022692"/>
    </source>
</evidence>
<dbReference type="Gene3D" id="1.20.1560.10">
    <property type="entry name" value="ABC transporter type 1, transmembrane domain"/>
    <property type="match status" value="2"/>
</dbReference>
<feature type="transmembrane region" description="Helical" evidence="11">
    <location>
        <begin position="964"/>
        <end position="997"/>
    </location>
</feature>
<feature type="transmembrane region" description="Helical" evidence="11">
    <location>
        <begin position="1076"/>
        <end position="1095"/>
    </location>
</feature>
<dbReference type="InterPro" id="IPR044726">
    <property type="entry name" value="ABCC_6TM_D2"/>
</dbReference>
<dbReference type="InterPro" id="IPR036640">
    <property type="entry name" value="ABC1_TM_sf"/>
</dbReference>
<dbReference type="InterPro" id="IPR003439">
    <property type="entry name" value="ABC_transporter-like_ATP-bd"/>
</dbReference>
<dbReference type="EMBL" id="BNJQ01000012">
    <property type="protein sequence ID" value="GHP06235.1"/>
    <property type="molecule type" value="Genomic_DNA"/>
</dbReference>
<feature type="transmembrane region" description="Helical" evidence="11">
    <location>
        <begin position="1115"/>
        <end position="1140"/>
    </location>
</feature>
<dbReference type="Pfam" id="PF00005">
    <property type="entry name" value="ABC_tran"/>
    <property type="match status" value="2"/>
</dbReference>
<dbReference type="PROSITE" id="PS50929">
    <property type="entry name" value="ABC_TM1F"/>
    <property type="match status" value="2"/>
</dbReference>
<dbReference type="GO" id="GO:0005524">
    <property type="term" value="F:ATP binding"/>
    <property type="evidence" value="ECO:0007669"/>
    <property type="project" value="UniProtKB-KW"/>
</dbReference>
<evidence type="ECO:0000256" key="9">
    <source>
        <dbReference type="ARBA" id="ARBA00023136"/>
    </source>
</evidence>
<feature type="transmembrane region" description="Helical" evidence="11">
    <location>
        <begin position="166"/>
        <end position="186"/>
    </location>
</feature>
<keyword evidence="6" id="KW-0547">Nucleotide-binding</keyword>
<dbReference type="InterPro" id="IPR011527">
    <property type="entry name" value="ABC1_TM_dom"/>
</dbReference>
<dbReference type="GO" id="GO:0016020">
    <property type="term" value="C:membrane"/>
    <property type="evidence" value="ECO:0007669"/>
    <property type="project" value="UniProtKB-SubCell"/>
</dbReference>
<comment type="subcellular location">
    <subcellularLocation>
        <location evidence="1">Membrane</location>
        <topology evidence="1">Multi-pass membrane protein</topology>
    </subcellularLocation>
</comment>
<name>A0A830HHA5_9CHLO</name>
<dbReference type="PROSITE" id="PS00211">
    <property type="entry name" value="ABC_TRANSPORTER_1"/>
    <property type="match status" value="2"/>
</dbReference>
<evidence type="ECO:0000313" key="14">
    <source>
        <dbReference type="EMBL" id="GHP06235.1"/>
    </source>
</evidence>
<feature type="transmembrane region" description="Helical" evidence="11">
    <location>
        <begin position="355"/>
        <end position="375"/>
    </location>
</feature>
<dbReference type="InterPro" id="IPR017871">
    <property type="entry name" value="ABC_transporter-like_CS"/>
</dbReference>
<evidence type="ECO:0000256" key="1">
    <source>
        <dbReference type="ARBA" id="ARBA00004141"/>
    </source>
</evidence>
<evidence type="ECO:0000259" key="12">
    <source>
        <dbReference type="PROSITE" id="PS50893"/>
    </source>
</evidence>
<dbReference type="PANTHER" id="PTHR24223">
    <property type="entry name" value="ATP-BINDING CASSETTE SUB-FAMILY C"/>
    <property type="match status" value="1"/>
</dbReference>
<reference evidence="14" key="1">
    <citation type="submission" date="2020-10" db="EMBL/GenBank/DDBJ databases">
        <title>Unveiling of a novel bifunctional photoreceptor, Dualchrome1, isolated from a cosmopolitan green alga.</title>
        <authorList>
            <person name="Suzuki S."/>
            <person name="Kawachi M."/>
        </authorList>
    </citation>
    <scope>NUCLEOTIDE SEQUENCE</scope>
    <source>
        <strain evidence="14">NIES 2893</strain>
    </source>
</reference>
<dbReference type="SMART" id="SM00382">
    <property type="entry name" value="AAA"/>
    <property type="match status" value="2"/>
</dbReference>
<dbReference type="GO" id="GO:0016887">
    <property type="term" value="F:ATP hydrolysis activity"/>
    <property type="evidence" value="ECO:0007669"/>
    <property type="project" value="InterPro"/>
</dbReference>
<dbReference type="InterPro" id="IPR003593">
    <property type="entry name" value="AAA+_ATPase"/>
</dbReference>
<keyword evidence="8 11" id="KW-1133">Transmembrane helix</keyword>
<feature type="domain" description="ABC transporter" evidence="12">
    <location>
        <begin position="1206"/>
        <end position="1463"/>
    </location>
</feature>
<accession>A0A830HHA5</accession>
<protein>
    <submittedName>
        <fullName evidence="14">Uncharacterized protein</fullName>
    </submittedName>
</protein>
<dbReference type="CDD" id="cd18580">
    <property type="entry name" value="ABC_6TM_ABCC_D2"/>
    <property type="match status" value="1"/>
</dbReference>
<comment type="similarity">
    <text evidence="2">Belongs to the ABC transporter superfamily. ABCC family. Conjugate transporter (TC 3.A.1.208) subfamily.</text>
</comment>
<comment type="caution">
    <text evidence="14">The sequence shown here is derived from an EMBL/GenBank/DDBJ whole genome shotgun (WGS) entry which is preliminary data.</text>
</comment>
<evidence type="ECO:0000256" key="5">
    <source>
        <dbReference type="ARBA" id="ARBA00022737"/>
    </source>
</evidence>
<keyword evidence="9 11" id="KW-0472">Membrane</keyword>
<evidence type="ECO:0000256" key="6">
    <source>
        <dbReference type="ARBA" id="ARBA00022741"/>
    </source>
</evidence>
<feature type="domain" description="ABC transmembrane type-1" evidence="13">
    <location>
        <begin position="851"/>
        <end position="1094"/>
    </location>
</feature>
<dbReference type="Pfam" id="PF00664">
    <property type="entry name" value="ABC_membrane"/>
    <property type="match status" value="2"/>
</dbReference>
<feature type="domain" description="ABC transmembrane type-1" evidence="13">
    <location>
        <begin position="107"/>
        <end position="426"/>
    </location>
</feature>
<gene>
    <name evidence="14" type="ORF">PPROV_000498200</name>
</gene>
<dbReference type="InterPro" id="IPR044746">
    <property type="entry name" value="ABCC_6TM_D1"/>
</dbReference>
<evidence type="ECO:0000256" key="11">
    <source>
        <dbReference type="SAM" id="Phobius"/>
    </source>
</evidence>
<evidence type="ECO:0000313" key="15">
    <source>
        <dbReference type="Proteomes" id="UP000660262"/>
    </source>
</evidence>
<evidence type="ECO:0000259" key="13">
    <source>
        <dbReference type="PROSITE" id="PS50929"/>
    </source>
</evidence>
<dbReference type="CDD" id="cd18579">
    <property type="entry name" value="ABC_6TM_ABCC_D1"/>
    <property type="match status" value="1"/>
</dbReference>
<dbReference type="Gene3D" id="3.40.50.300">
    <property type="entry name" value="P-loop containing nucleotide triphosphate hydrolases"/>
    <property type="match status" value="2"/>
</dbReference>
<evidence type="ECO:0000256" key="2">
    <source>
        <dbReference type="ARBA" id="ARBA00009726"/>
    </source>
</evidence>
<sequence length="1470" mass="160316">MAASQQQPPPPNQPPRVWEEHASMLSRLYFAWVTPQMHKTKSLGGNITHDHLLRLPDDDRSEYQGEQVQQHWDRLRRDARRMEGRAAMVLLRALWNVNWRLFVFSQFLKLLQILANFVPPKLLEQLLTYITAGAKHEAMPRWYQKSVAAVCHSSTSAPCRALLADGFGGGGLVIILGIFTCLASLLQQHFQYRSQRVGLRMQSACTQMLYAKTLRIPRLEGEGSSSSSSSPSSSSSVGQVVNIASTDAARLFSFVGYSIDAVWGGPLQIGLACYYLNAIVGTVATLSCLATIFASIPLTVFFSQIVRSVQKKKMAAKDQRISLTSEALSAISIIKASGWEPFFIERISKARGVELGLLLRYGLVGAAFGVLFMALPNLLTFVSIAVYSALHGDGLPATVAFVSAQYINRLRLPLIQLPAALSQMLEMSVALGRISNFLAMEELDGNDHEASVSKEETPMGMPLAKASSLLLMEDASFAFMRQRSTSENQHVFELQRLCLQVSTGELVGVVGSVGCGKSSLLLAMLGEMRRIAGTSVLAPGVKLAYTSQKAFVENATLRENVLFGRSYDPLSYQVCIEACALSPDLALLPQGDLTEIGEMGVGLSGGQKQRVALARALYTLFDERKKTEDSGDSLVLFLLDDPLSAVDAHVGEHIFEQCIKKLMMSPPPGVRVGVILVTHSLAFASRCDRVISMRYGEIAAMGSFADLEQRGMLVAQSRVPSYVSLPYAMSNQDENNNTNALQEQKEIGSFREFLEHASPRIKGVDLLVEDQDEDDSSDVTWEEELAPDDEAVIADQEDNDASHHPLLPSSSPRRPSASNNIVAEEKRSTGAISMHVYRRYFSAAGGPMVGLVVILLIVVGNSFPAIIQLYLKAWVDDEWHTSSSVYEIVYASLTLVSLVMILSRNIGMCLASQRASKILHRDLLGGILYAPLSFFQSNPTGRILNRFASDMEQVDESVANTLLNFVGLLATVASSVVSVAIVLPLSVVVIPPIAIIYRAFGDFFLRTSRECKRLSSTAKSPVFKALSEAMDGAETYRAFGCVDRLIAKQVTRIDCYSRAFFLGQLLNRWLSVRLDLIGATLVGVASLLALVPIILTKSGGPMADTSPWMSWLFGGGGGAATAGLAISQCMTITTLLGFLVMLGSQMEITVVAAERLLEYADVKSEEEEHRLAAMIMDNKQEEEEEDLSAVVVSSSLPEAWPHSGKLRFRNVGMRYRATMPRVLKDVSFDVPAGARVGICGRTGSGKSSLLVRLLRLADVNEGVVELDGVNIDDEHLVKLGYLRSRVISLIPQESILFSGTVRRNLDPEGLHDDAILLEVLQKVQFANAIAPDSWRGGGSDGDYPALSSTTQNLLDLVVFDNAGNFSLGMKQLICIARALVRKCVVVALDEATSACDASTDEAIQHVIRTGFDNNPTKLIVAHRIATISDSDLIFVMDQGRLVESGTPHELVATSNSMYKQLVEKGEGGRE</sequence>
<keyword evidence="3" id="KW-0813">Transport</keyword>
<keyword evidence="7" id="KW-0067">ATP-binding</keyword>
<evidence type="ECO:0000256" key="10">
    <source>
        <dbReference type="SAM" id="MobiDB-lite"/>
    </source>
</evidence>
<feature type="transmembrane region" description="Helical" evidence="11">
    <location>
        <begin position="254"/>
        <end position="277"/>
    </location>
</feature>
<keyword evidence="4 11" id="KW-0812">Transmembrane</keyword>
<dbReference type="PROSITE" id="PS50893">
    <property type="entry name" value="ABC_TRANSPORTER_2"/>
    <property type="match status" value="2"/>
</dbReference>
<evidence type="ECO:0000256" key="7">
    <source>
        <dbReference type="ARBA" id="ARBA00022840"/>
    </source>
</evidence>
<feature type="transmembrane region" description="Helical" evidence="11">
    <location>
        <begin position="381"/>
        <end position="402"/>
    </location>
</feature>
<keyword evidence="5" id="KW-0677">Repeat</keyword>
<dbReference type="SUPFAM" id="SSF90123">
    <property type="entry name" value="ABC transporter transmembrane region"/>
    <property type="match status" value="2"/>
</dbReference>
<proteinExistence type="inferred from homology"/>
<evidence type="ECO:0000256" key="8">
    <source>
        <dbReference type="ARBA" id="ARBA00022989"/>
    </source>
</evidence>
<feature type="compositionally biased region" description="Low complexity" evidence="10">
    <location>
        <begin position="804"/>
        <end position="818"/>
    </location>
</feature>
<dbReference type="InterPro" id="IPR050173">
    <property type="entry name" value="ABC_transporter_C-like"/>
</dbReference>
<dbReference type="InterPro" id="IPR027417">
    <property type="entry name" value="P-loop_NTPase"/>
</dbReference>
<feature type="transmembrane region" description="Helical" evidence="11">
    <location>
        <begin position="848"/>
        <end position="871"/>
    </location>
</feature>
<organism evidence="14 15">
    <name type="scientific">Pycnococcus provasolii</name>
    <dbReference type="NCBI Taxonomy" id="41880"/>
    <lineage>
        <taxon>Eukaryota</taxon>
        <taxon>Viridiplantae</taxon>
        <taxon>Chlorophyta</taxon>
        <taxon>Pseudoscourfieldiophyceae</taxon>
        <taxon>Pseudoscourfieldiales</taxon>
        <taxon>Pycnococcaceae</taxon>
        <taxon>Pycnococcus</taxon>
    </lineage>
</organism>
<feature type="transmembrane region" description="Helical" evidence="11">
    <location>
        <begin position="283"/>
        <end position="306"/>
    </location>
</feature>
<evidence type="ECO:0000256" key="3">
    <source>
        <dbReference type="ARBA" id="ARBA00022448"/>
    </source>
</evidence>
<feature type="domain" description="ABC transporter" evidence="12">
    <location>
        <begin position="470"/>
        <end position="720"/>
    </location>
</feature>
<dbReference type="FunFam" id="1.20.1560.10:FF:000013">
    <property type="entry name" value="ABC transporter C family member 2"/>
    <property type="match status" value="1"/>
</dbReference>
<keyword evidence="15" id="KW-1185">Reference proteome</keyword>
<dbReference type="SUPFAM" id="SSF52540">
    <property type="entry name" value="P-loop containing nucleoside triphosphate hydrolases"/>
    <property type="match status" value="2"/>
</dbReference>
<dbReference type="GO" id="GO:0140359">
    <property type="term" value="F:ABC-type transporter activity"/>
    <property type="evidence" value="ECO:0007669"/>
    <property type="project" value="InterPro"/>
</dbReference>
<dbReference type="FunFam" id="3.40.50.300:FF:000630">
    <property type="entry name" value="ATP-binding cassette (ABC) transporter, putative"/>
    <property type="match status" value="1"/>
</dbReference>
<feature type="region of interest" description="Disordered" evidence="10">
    <location>
        <begin position="800"/>
        <end position="819"/>
    </location>
</feature>